<evidence type="ECO:0000256" key="4">
    <source>
        <dbReference type="ARBA" id="ARBA00011233"/>
    </source>
</evidence>
<evidence type="ECO:0000256" key="7">
    <source>
        <dbReference type="ARBA" id="ARBA00022452"/>
    </source>
</evidence>
<dbReference type="PANTHER" id="PTHR34501:SF2">
    <property type="entry name" value="OUTER MEMBRANE PORIN F-RELATED"/>
    <property type="match status" value="1"/>
</dbReference>
<evidence type="ECO:0000259" key="15">
    <source>
        <dbReference type="Pfam" id="PF13609"/>
    </source>
</evidence>
<dbReference type="Proteomes" id="UP000254186">
    <property type="component" value="Unassembled WGS sequence"/>
</dbReference>
<feature type="chain" id="PRO_5016903028" description="Outer membrane protein P2" evidence="14">
    <location>
        <begin position="21"/>
        <end position="347"/>
    </location>
</feature>
<dbReference type="Pfam" id="PF13609">
    <property type="entry name" value="Porin_4"/>
    <property type="match status" value="1"/>
</dbReference>
<reference evidence="16 17" key="1">
    <citation type="submission" date="2018-06" db="EMBL/GenBank/DDBJ databases">
        <authorList>
            <consortium name="Pathogen Informatics"/>
            <person name="Doyle S."/>
        </authorList>
    </citation>
    <scope>NUCLEOTIDE SEQUENCE [LARGE SCALE GENOMIC DNA]</scope>
    <source>
        <strain evidence="16 17">NCTC10672</strain>
    </source>
</reference>
<dbReference type="AlphaFoldDB" id="A0A377JGS7"/>
<feature type="signal peptide" evidence="14">
    <location>
        <begin position="1"/>
        <end position="20"/>
    </location>
</feature>
<dbReference type="EMBL" id="UGHY01000002">
    <property type="protein sequence ID" value="STP03401.1"/>
    <property type="molecule type" value="Genomic_DNA"/>
</dbReference>
<comment type="function">
    <text evidence="1">Forms pores that allow passive diffusion of small molecules across the outer membrane.</text>
</comment>
<dbReference type="GO" id="GO:0009279">
    <property type="term" value="C:cell outer membrane"/>
    <property type="evidence" value="ECO:0007669"/>
    <property type="project" value="UniProtKB-SubCell"/>
</dbReference>
<evidence type="ECO:0000256" key="10">
    <source>
        <dbReference type="ARBA" id="ARBA00023065"/>
    </source>
</evidence>
<dbReference type="GO" id="GO:0046930">
    <property type="term" value="C:pore complex"/>
    <property type="evidence" value="ECO:0007669"/>
    <property type="project" value="UniProtKB-KW"/>
</dbReference>
<dbReference type="RefSeq" id="WP_115179845.1">
    <property type="nucleotide sequence ID" value="NZ_UGHY01000002.1"/>
</dbReference>
<keyword evidence="10" id="KW-0406">Ion transport</keyword>
<keyword evidence="13" id="KW-0998">Cell outer membrane</keyword>
<evidence type="ECO:0000313" key="16">
    <source>
        <dbReference type="EMBL" id="STP03401.1"/>
    </source>
</evidence>
<sequence length="347" mass="38277">MKKTLAALIVSAVAASAANAAVVYDNEGTKVELNGSLRLIMEKADKKVYDAANHSSKKANSALRNAGSRFGITVKHNLDNDFYALGRVEFRFDDTTSRDKFGGVYAKRAYVGLGSKAIGELKFGRQLTIADDLSQANDYEYGFIPKEEYIPTAGTGVVRYDYKGIEGLQLSANYNFGQKNNEKGKLLDTPIKNAYAVGALYTAGDLDARFAYGHTNFETGATYKHRVDGFLASLGYKFGDFTLTGDFGYGHEKENDAKTNKFYVSPGFAYQVTPASQVYGNYLYERVKGEADKDKTHGFLLGADYKLHKQVVVFLEGKYVTTKSYTNDTYTGKVKDRAIGVGMRVFF</sequence>
<evidence type="ECO:0000256" key="2">
    <source>
        <dbReference type="ARBA" id="ARBA00004571"/>
    </source>
</evidence>
<comment type="subcellular location">
    <subcellularLocation>
        <location evidence="2">Cell outer membrane</location>
        <topology evidence="2">Multi-pass membrane protein</topology>
    </subcellularLocation>
</comment>
<comment type="subunit">
    <text evidence="4">Homotrimer.</text>
</comment>
<evidence type="ECO:0000313" key="17">
    <source>
        <dbReference type="Proteomes" id="UP000254186"/>
    </source>
</evidence>
<evidence type="ECO:0000256" key="6">
    <source>
        <dbReference type="ARBA" id="ARBA00022448"/>
    </source>
</evidence>
<keyword evidence="6" id="KW-0813">Transport</keyword>
<accession>A0A377JGS7</accession>
<evidence type="ECO:0000256" key="8">
    <source>
        <dbReference type="ARBA" id="ARBA00022692"/>
    </source>
</evidence>
<evidence type="ECO:0000256" key="5">
    <source>
        <dbReference type="ARBA" id="ARBA00016184"/>
    </source>
</evidence>
<keyword evidence="11" id="KW-0626">Porin</keyword>
<dbReference type="SUPFAM" id="SSF56935">
    <property type="entry name" value="Porins"/>
    <property type="match status" value="1"/>
</dbReference>
<dbReference type="PANTHER" id="PTHR34501">
    <property type="entry name" value="PROTEIN YDDL-RELATED"/>
    <property type="match status" value="1"/>
</dbReference>
<evidence type="ECO:0000256" key="11">
    <source>
        <dbReference type="ARBA" id="ARBA00023114"/>
    </source>
</evidence>
<evidence type="ECO:0000256" key="1">
    <source>
        <dbReference type="ARBA" id="ARBA00003674"/>
    </source>
</evidence>
<dbReference type="Gene3D" id="2.40.160.10">
    <property type="entry name" value="Porin"/>
    <property type="match status" value="1"/>
</dbReference>
<dbReference type="CDD" id="cd00342">
    <property type="entry name" value="gram_neg_porins"/>
    <property type="match status" value="1"/>
</dbReference>
<evidence type="ECO:0000256" key="12">
    <source>
        <dbReference type="ARBA" id="ARBA00023136"/>
    </source>
</evidence>
<comment type="similarity">
    <text evidence="3">Belongs to the Gram-negative porin family.</text>
</comment>
<evidence type="ECO:0000256" key="14">
    <source>
        <dbReference type="SAM" id="SignalP"/>
    </source>
</evidence>
<keyword evidence="12" id="KW-0472">Membrane</keyword>
<proteinExistence type="inferred from homology"/>
<keyword evidence="8" id="KW-0812">Transmembrane</keyword>
<gene>
    <name evidence="16" type="primary">ompP2B</name>
    <name evidence="16" type="ORF">NCTC10672_00740</name>
</gene>
<evidence type="ECO:0000256" key="13">
    <source>
        <dbReference type="ARBA" id="ARBA00023237"/>
    </source>
</evidence>
<protein>
    <recommendedName>
        <fullName evidence="5">Outer membrane protein P2</fullName>
    </recommendedName>
</protein>
<keyword evidence="7" id="KW-1134">Transmembrane beta strand</keyword>
<evidence type="ECO:0000256" key="3">
    <source>
        <dbReference type="ARBA" id="ARBA00007539"/>
    </source>
</evidence>
<feature type="domain" description="Porin" evidence="15">
    <location>
        <begin position="7"/>
        <end position="323"/>
    </location>
</feature>
<dbReference type="InterPro" id="IPR050298">
    <property type="entry name" value="Gram-neg_bact_OMP"/>
</dbReference>
<organism evidence="16 17">
    <name type="scientific">Haemophilus parainfluenzae</name>
    <dbReference type="NCBI Taxonomy" id="729"/>
    <lineage>
        <taxon>Bacteria</taxon>
        <taxon>Pseudomonadati</taxon>
        <taxon>Pseudomonadota</taxon>
        <taxon>Gammaproteobacteria</taxon>
        <taxon>Pasteurellales</taxon>
        <taxon>Pasteurellaceae</taxon>
        <taxon>Haemophilus</taxon>
    </lineage>
</organism>
<dbReference type="InterPro" id="IPR033900">
    <property type="entry name" value="Gram_neg_porin_domain"/>
</dbReference>
<name>A0A377JGS7_HAEPA</name>
<keyword evidence="9 14" id="KW-0732">Signal</keyword>
<evidence type="ECO:0000256" key="9">
    <source>
        <dbReference type="ARBA" id="ARBA00022729"/>
    </source>
</evidence>
<dbReference type="GO" id="GO:0015288">
    <property type="term" value="F:porin activity"/>
    <property type="evidence" value="ECO:0007669"/>
    <property type="project" value="UniProtKB-KW"/>
</dbReference>
<dbReference type="InterPro" id="IPR023614">
    <property type="entry name" value="Porin_dom_sf"/>
</dbReference>
<dbReference type="GO" id="GO:0006811">
    <property type="term" value="P:monoatomic ion transport"/>
    <property type="evidence" value="ECO:0007669"/>
    <property type="project" value="UniProtKB-KW"/>
</dbReference>